<name>A0AAE0NFV4_9PEZI</name>
<organism evidence="1 2">
    <name type="scientific">Lasiosphaeria ovina</name>
    <dbReference type="NCBI Taxonomy" id="92902"/>
    <lineage>
        <taxon>Eukaryota</taxon>
        <taxon>Fungi</taxon>
        <taxon>Dikarya</taxon>
        <taxon>Ascomycota</taxon>
        <taxon>Pezizomycotina</taxon>
        <taxon>Sordariomycetes</taxon>
        <taxon>Sordariomycetidae</taxon>
        <taxon>Sordariales</taxon>
        <taxon>Lasiosphaeriaceae</taxon>
        <taxon>Lasiosphaeria</taxon>
    </lineage>
</organism>
<protein>
    <submittedName>
        <fullName evidence="1">Uncharacterized protein</fullName>
    </submittedName>
</protein>
<dbReference type="AlphaFoldDB" id="A0AAE0NFV4"/>
<dbReference type="EMBL" id="JAULSN010000002">
    <property type="protein sequence ID" value="KAK3380700.1"/>
    <property type="molecule type" value="Genomic_DNA"/>
</dbReference>
<gene>
    <name evidence="1" type="ORF">B0T24DRAFT_718027</name>
</gene>
<proteinExistence type="predicted"/>
<evidence type="ECO:0000313" key="1">
    <source>
        <dbReference type="EMBL" id="KAK3380700.1"/>
    </source>
</evidence>
<accession>A0AAE0NFV4</accession>
<sequence length="228" mass="27591">MPNKKAKKVKSNKPILLPWVKDKFGVIIEKGIDESLKDLYTKNYGPLRRCPKDEVPRFCCDILDAEEWCEEYPEFKHPTAESIEELEIRFYDKVEELRDVVILFLENLSLADRFGDIFKDKHLDERAAFLEERRKLRDVIDWLAKHPRYEKRTKMGALRLRWNFGRKVEEICEVVFMHFRMIYNFKDYNRKDGVMDGMARLERNIEMYKRLFNKSCKSSMRSLKTFKW</sequence>
<reference evidence="1" key="2">
    <citation type="submission" date="2023-06" db="EMBL/GenBank/DDBJ databases">
        <authorList>
            <consortium name="Lawrence Berkeley National Laboratory"/>
            <person name="Haridas S."/>
            <person name="Hensen N."/>
            <person name="Bonometti L."/>
            <person name="Westerberg I."/>
            <person name="Brannstrom I.O."/>
            <person name="Guillou S."/>
            <person name="Cros-Aarteil S."/>
            <person name="Calhoun S."/>
            <person name="Kuo A."/>
            <person name="Mondo S."/>
            <person name="Pangilinan J."/>
            <person name="Riley R."/>
            <person name="Labutti K."/>
            <person name="Andreopoulos B."/>
            <person name="Lipzen A."/>
            <person name="Chen C."/>
            <person name="Yanf M."/>
            <person name="Daum C."/>
            <person name="Ng V."/>
            <person name="Clum A."/>
            <person name="Steindorff A."/>
            <person name="Ohm R."/>
            <person name="Martin F."/>
            <person name="Silar P."/>
            <person name="Natvig D."/>
            <person name="Lalanne C."/>
            <person name="Gautier V."/>
            <person name="Ament-Velasquez S.L."/>
            <person name="Kruys A."/>
            <person name="Hutchinson M.I."/>
            <person name="Powell A.J."/>
            <person name="Barry K."/>
            <person name="Miller A.N."/>
            <person name="Grigoriev I.V."/>
            <person name="Debuchy R."/>
            <person name="Gladieux P."/>
            <person name="Thoren M.H."/>
            <person name="Johannesson H."/>
        </authorList>
    </citation>
    <scope>NUCLEOTIDE SEQUENCE</scope>
    <source>
        <strain evidence="1">CBS 958.72</strain>
    </source>
</reference>
<keyword evidence="2" id="KW-1185">Reference proteome</keyword>
<evidence type="ECO:0000313" key="2">
    <source>
        <dbReference type="Proteomes" id="UP001287356"/>
    </source>
</evidence>
<comment type="caution">
    <text evidence="1">The sequence shown here is derived from an EMBL/GenBank/DDBJ whole genome shotgun (WGS) entry which is preliminary data.</text>
</comment>
<reference evidence="1" key="1">
    <citation type="journal article" date="2023" name="Mol. Phylogenet. Evol.">
        <title>Genome-scale phylogeny and comparative genomics of the fungal order Sordariales.</title>
        <authorList>
            <person name="Hensen N."/>
            <person name="Bonometti L."/>
            <person name="Westerberg I."/>
            <person name="Brannstrom I.O."/>
            <person name="Guillou S."/>
            <person name="Cros-Aarteil S."/>
            <person name="Calhoun S."/>
            <person name="Haridas S."/>
            <person name="Kuo A."/>
            <person name="Mondo S."/>
            <person name="Pangilinan J."/>
            <person name="Riley R."/>
            <person name="LaButti K."/>
            <person name="Andreopoulos B."/>
            <person name="Lipzen A."/>
            <person name="Chen C."/>
            <person name="Yan M."/>
            <person name="Daum C."/>
            <person name="Ng V."/>
            <person name="Clum A."/>
            <person name="Steindorff A."/>
            <person name="Ohm R.A."/>
            <person name="Martin F."/>
            <person name="Silar P."/>
            <person name="Natvig D.O."/>
            <person name="Lalanne C."/>
            <person name="Gautier V."/>
            <person name="Ament-Velasquez S.L."/>
            <person name="Kruys A."/>
            <person name="Hutchinson M.I."/>
            <person name="Powell A.J."/>
            <person name="Barry K."/>
            <person name="Miller A.N."/>
            <person name="Grigoriev I.V."/>
            <person name="Debuchy R."/>
            <person name="Gladieux P."/>
            <person name="Hiltunen Thoren M."/>
            <person name="Johannesson H."/>
        </authorList>
    </citation>
    <scope>NUCLEOTIDE SEQUENCE</scope>
    <source>
        <strain evidence="1">CBS 958.72</strain>
    </source>
</reference>
<dbReference type="Proteomes" id="UP001287356">
    <property type="component" value="Unassembled WGS sequence"/>
</dbReference>